<dbReference type="GO" id="GO:0070006">
    <property type="term" value="F:metalloaminopeptidase activity"/>
    <property type="evidence" value="ECO:0007669"/>
    <property type="project" value="TreeGrafter"/>
</dbReference>
<dbReference type="GO" id="GO:0006508">
    <property type="term" value="P:proteolysis"/>
    <property type="evidence" value="ECO:0007669"/>
    <property type="project" value="UniProtKB-KW"/>
</dbReference>
<keyword evidence="8 13" id="KW-0482">Metalloprotease</keyword>
<dbReference type="InterPro" id="IPR045357">
    <property type="entry name" value="Aminopeptidase_N-like_N"/>
</dbReference>
<keyword evidence="3" id="KW-0325">Glycoprotein</keyword>
<evidence type="ECO:0000256" key="11">
    <source>
        <dbReference type="PIRSR" id="PIRSR634016-3"/>
    </source>
</evidence>
<evidence type="ECO:0000259" key="15">
    <source>
        <dbReference type="Pfam" id="PF01433"/>
    </source>
</evidence>
<dbReference type="GO" id="GO:0042277">
    <property type="term" value="F:peptide binding"/>
    <property type="evidence" value="ECO:0007669"/>
    <property type="project" value="TreeGrafter"/>
</dbReference>
<organism evidence="17 18">
    <name type="scientific">Zophobas morio</name>
    <dbReference type="NCBI Taxonomy" id="2755281"/>
    <lineage>
        <taxon>Eukaryota</taxon>
        <taxon>Metazoa</taxon>
        <taxon>Ecdysozoa</taxon>
        <taxon>Arthropoda</taxon>
        <taxon>Hexapoda</taxon>
        <taxon>Insecta</taxon>
        <taxon>Pterygota</taxon>
        <taxon>Neoptera</taxon>
        <taxon>Endopterygota</taxon>
        <taxon>Coleoptera</taxon>
        <taxon>Polyphaga</taxon>
        <taxon>Cucujiformia</taxon>
        <taxon>Tenebrionidae</taxon>
        <taxon>Zophobas</taxon>
    </lineage>
</organism>
<dbReference type="InterPro" id="IPR034016">
    <property type="entry name" value="M1_APN-typ"/>
</dbReference>
<dbReference type="Gene3D" id="2.60.40.1730">
    <property type="entry name" value="tricorn interacting facor f3 domain"/>
    <property type="match status" value="1"/>
</dbReference>
<keyword evidence="18" id="KW-1185">Reference proteome</keyword>
<evidence type="ECO:0000256" key="13">
    <source>
        <dbReference type="RuleBase" id="RU364040"/>
    </source>
</evidence>
<feature type="site" description="Transition state stabilizer" evidence="12">
    <location>
        <position position="418"/>
    </location>
</feature>
<evidence type="ECO:0000313" key="18">
    <source>
        <dbReference type="Proteomes" id="UP001168821"/>
    </source>
</evidence>
<dbReference type="Gene3D" id="1.10.390.10">
    <property type="entry name" value="Neutral Protease Domain 2"/>
    <property type="match status" value="1"/>
</dbReference>
<keyword evidence="3" id="KW-0472">Membrane</keyword>
<keyword evidence="6 13" id="KW-0378">Hydrolase</keyword>
<dbReference type="CDD" id="cd09601">
    <property type="entry name" value="M1_APN-Q_like"/>
    <property type="match status" value="1"/>
</dbReference>
<evidence type="ECO:0000256" key="12">
    <source>
        <dbReference type="PIRSR" id="PIRSR634016-4"/>
    </source>
</evidence>
<comment type="caution">
    <text evidence="17">The sequence shown here is derived from an EMBL/GenBank/DDBJ whole genome shotgun (WGS) entry which is preliminary data.</text>
</comment>
<keyword evidence="4 13" id="KW-0645">Protease</keyword>
<dbReference type="PANTHER" id="PTHR11533:SF299">
    <property type="entry name" value="AMINOPEPTIDASE"/>
    <property type="match status" value="1"/>
</dbReference>
<evidence type="ECO:0000259" key="16">
    <source>
        <dbReference type="Pfam" id="PF17900"/>
    </source>
</evidence>
<dbReference type="EMBL" id="JALNTZ010000008">
    <property type="protein sequence ID" value="KAJ3643132.1"/>
    <property type="molecule type" value="Genomic_DNA"/>
</dbReference>
<feature type="active site" description="Proton acceptor" evidence="10">
    <location>
        <position position="334"/>
    </location>
</feature>
<keyword evidence="13" id="KW-0031">Aminopeptidase</keyword>
<dbReference type="InterPro" id="IPR027268">
    <property type="entry name" value="Peptidase_M4/M1_CTD_sf"/>
</dbReference>
<dbReference type="SUPFAM" id="SSF63737">
    <property type="entry name" value="Leukotriene A4 hydrolase N-terminal domain"/>
    <property type="match status" value="1"/>
</dbReference>
<dbReference type="Pfam" id="PF17900">
    <property type="entry name" value="Peptidase_M1_N"/>
    <property type="match status" value="1"/>
</dbReference>
<dbReference type="Gene3D" id="2.60.40.1910">
    <property type="match status" value="1"/>
</dbReference>
<feature type="chain" id="PRO_5041374592" description="Aminopeptidase" evidence="14">
    <location>
        <begin position="20"/>
        <end position="732"/>
    </location>
</feature>
<dbReference type="InterPro" id="IPR014782">
    <property type="entry name" value="Peptidase_M1_dom"/>
</dbReference>
<dbReference type="AlphaFoldDB" id="A0AA38M5H1"/>
<dbReference type="InterPro" id="IPR001930">
    <property type="entry name" value="Peptidase_M1"/>
</dbReference>
<dbReference type="InterPro" id="IPR050344">
    <property type="entry name" value="Peptidase_M1_aminopeptidases"/>
</dbReference>
<dbReference type="SUPFAM" id="SSF55486">
    <property type="entry name" value="Metalloproteases ('zincins'), catalytic domain"/>
    <property type="match status" value="1"/>
</dbReference>
<evidence type="ECO:0000256" key="6">
    <source>
        <dbReference type="ARBA" id="ARBA00022801"/>
    </source>
</evidence>
<dbReference type="Proteomes" id="UP001168821">
    <property type="component" value="Unassembled WGS sequence"/>
</dbReference>
<evidence type="ECO:0000256" key="1">
    <source>
        <dbReference type="ARBA" id="ARBA00004609"/>
    </source>
</evidence>
<proteinExistence type="inferred from homology"/>
<evidence type="ECO:0000256" key="5">
    <source>
        <dbReference type="ARBA" id="ARBA00022723"/>
    </source>
</evidence>
<comment type="cofactor">
    <cofactor evidence="11 13">
        <name>Zn(2+)</name>
        <dbReference type="ChEBI" id="CHEBI:29105"/>
    </cofactor>
    <text evidence="11 13">Binds 1 zinc ion per subunit.</text>
</comment>
<accession>A0AA38M5H1</accession>
<dbReference type="EC" id="3.4.11.-" evidence="13"/>
<evidence type="ECO:0000256" key="8">
    <source>
        <dbReference type="ARBA" id="ARBA00023049"/>
    </source>
</evidence>
<dbReference type="GO" id="GO:0008270">
    <property type="term" value="F:zinc ion binding"/>
    <property type="evidence" value="ECO:0007669"/>
    <property type="project" value="UniProtKB-UniRule"/>
</dbReference>
<protein>
    <recommendedName>
        <fullName evidence="13">Aminopeptidase</fullName>
        <ecNumber evidence="13">3.4.11.-</ecNumber>
    </recommendedName>
</protein>
<evidence type="ECO:0000256" key="14">
    <source>
        <dbReference type="SAM" id="SignalP"/>
    </source>
</evidence>
<evidence type="ECO:0000256" key="4">
    <source>
        <dbReference type="ARBA" id="ARBA00022670"/>
    </source>
</evidence>
<feature type="domain" description="Peptidase M1 membrane alanine aminopeptidase" evidence="15">
    <location>
        <begin position="266"/>
        <end position="477"/>
    </location>
</feature>
<feature type="binding site" evidence="11">
    <location>
        <position position="333"/>
    </location>
    <ligand>
        <name>Zn(2+)</name>
        <dbReference type="ChEBI" id="CHEBI:29105"/>
        <note>catalytic</note>
    </ligand>
</feature>
<keyword evidence="7 11" id="KW-0862">Zinc</keyword>
<dbReference type="GO" id="GO:0098552">
    <property type="term" value="C:side of membrane"/>
    <property type="evidence" value="ECO:0007669"/>
    <property type="project" value="UniProtKB-KW"/>
</dbReference>
<dbReference type="Pfam" id="PF01433">
    <property type="entry name" value="Peptidase_M1"/>
    <property type="match status" value="1"/>
</dbReference>
<comment type="subcellular location">
    <subcellularLocation>
        <location evidence="1">Cell membrane</location>
        <topology evidence="1">Lipid-anchor</topology>
        <topology evidence="1">GPI-anchor</topology>
    </subcellularLocation>
</comment>
<dbReference type="GO" id="GO:0005615">
    <property type="term" value="C:extracellular space"/>
    <property type="evidence" value="ECO:0007669"/>
    <property type="project" value="TreeGrafter"/>
</dbReference>
<reference evidence="17" key="1">
    <citation type="journal article" date="2023" name="G3 (Bethesda)">
        <title>Whole genome assemblies of Zophobas morio and Tenebrio molitor.</title>
        <authorList>
            <person name="Kaur S."/>
            <person name="Stinson S.A."/>
            <person name="diCenzo G.C."/>
        </authorList>
    </citation>
    <scope>NUCLEOTIDE SEQUENCE</scope>
    <source>
        <strain evidence="17">QUZm001</strain>
    </source>
</reference>
<dbReference type="InterPro" id="IPR042097">
    <property type="entry name" value="Aminopeptidase_N-like_N_sf"/>
</dbReference>
<keyword evidence="14" id="KW-0732">Signal</keyword>
<evidence type="ECO:0000256" key="3">
    <source>
        <dbReference type="ARBA" id="ARBA00022622"/>
    </source>
</evidence>
<evidence type="ECO:0000256" key="9">
    <source>
        <dbReference type="ARBA" id="ARBA00023288"/>
    </source>
</evidence>
<gene>
    <name evidence="17" type="ORF">Zmor_025860</name>
</gene>
<dbReference type="GO" id="GO:0043171">
    <property type="term" value="P:peptide catabolic process"/>
    <property type="evidence" value="ECO:0007669"/>
    <property type="project" value="TreeGrafter"/>
</dbReference>
<dbReference type="PANTHER" id="PTHR11533">
    <property type="entry name" value="PROTEASE M1 ZINC METALLOPROTEASE"/>
    <property type="match status" value="1"/>
</dbReference>
<dbReference type="GO" id="GO:0005886">
    <property type="term" value="C:plasma membrane"/>
    <property type="evidence" value="ECO:0007669"/>
    <property type="project" value="UniProtKB-SubCell"/>
</dbReference>
<keyword evidence="5 11" id="KW-0479">Metal-binding</keyword>
<evidence type="ECO:0000313" key="17">
    <source>
        <dbReference type="EMBL" id="KAJ3643132.1"/>
    </source>
</evidence>
<evidence type="ECO:0000256" key="7">
    <source>
        <dbReference type="ARBA" id="ARBA00022833"/>
    </source>
</evidence>
<comment type="similarity">
    <text evidence="2 13">Belongs to the peptidase M1 family.</text>
</comment>
<keyword evidence="3" id="KW-0336">GPI-anchor</keyword>
<feature type="signal peptide" evidence="14">
    <location>
        <begin position="1"/>
        <end position="19"/>
    </location>
</feature>
<feature type="binding site" evidence="11">
    <location>
        <position position="356"/>
    </location>
    <ligand>
        <name>Zn(2+)</name>
        <dbReference type="ChEBI" id="CHEBI:29105"/>
        <note>catalytic</note>
    </ligand>
</feature>
<feature type="domain" description="Aminopeptidase N-like N-terminal" evidence="16">
    <location>
        <begin position="35"/>
        <end position="229"/>
    </location>
</feature>
<evidence type="ECO:0000256" key="10">
    <source>
        <dbReference type="PIRSR" id="PIRSR634016-1"/>
    </source>
</evidence>
<sequence>MTRVFAILVLIVCCVVVKSSPICSHPKYRLSGNVKPTFYSIKIHPDLKAEVFTGEVFIHIKAEQSVEFIEFHLNRDYLTIESIFFDSKKIFNNCHCSLPSDGYGYEFAESELIKIVRGGKKLIAPGAHIIYIKYEGKFSKTTEGLFKVGCSKNGTTLNYLLVTDFQPTYARRVFPCFDEPAFKARFQVNLVVPNPTHVALSNMKPMKIFETSAGTVYKFETTPPMSPYLVSFAITEPSYSEYEDDKYTPYRLYAFNASNYNDTRLLEFSSRVIRFYSDYTKFPYMLPKLDFIGFDRFDSSATENWGLVTFNTSLLSPENDVYDDYQKKAVIAHELAHFWFGNLVTNDWWDDIWLHESIATYMGLKAEEVILDNQATKYFPTIYMENLYWLERTKLTTPVVNFQEIPSEVRKNFNDITYNKGAAVLRMLEVVLKEKMHEVFVQFVANFAFKTVTTSDFIDTVMRVTSDAGVREFMESYLYQNQFPVIFVDEDGDNWVLRQESYGFNPSLNRADFSARHRWTIPIWYITDCCNSTVTWFYKDQETLTIPKNNATWLKLNYQQMGFYRVRYCDSLWTALIEHDKELELYESNHLVLEASGLFEMDLLSCQTVLEYLWQLSNVTDHAHFKLEYTFPAYVKVSDIIKKYDKDAAHLLTRFFGNILERTNRHRLAKRFLASDTSQREGLVTSKGSSVPRSEQIEKCIQWIKNESPNYYFNNADAEEITMELESPRYQR</sequence>
<name>A0AA38M5H1_9CUCU</name>
<dbReference type="GO" id="GO:0005737">
    <property type="term" value="C:cytoplasm"/>
    <property type="evidence" value="ECO:0007669"/>
    <property type="project" value="TreeGrafter"/>
</dbReference>
<evidence type="ECO:0000256" key="2">
    <source>
        <dbReference type="ARBA" id="ARBA00010136"/>
    </source>
</evidence>
<dbReference type="PRINTS" id="PR00756">
    <property type="entry name" value="ALADIPTASE"/>
</dbReference>
<keyword evidence="9" id="KW-0449">Lipoprotein</keyword>
<feature type="binding site" evidence="11">
    <location>
        <position position="337"/>
    </location>
    <ligand>
        <name>Zn(2+)</name>
        <dbReference type="ChEBI" id="CHEBI:29105"/>
        <note>catalytic</note>
    </ligand>
</feature>